<proteinExistence type="predicted"/>
<dbReference type="EMBL" id="KF835987">
    <property type="protein sequence ID" value="AHY25140.1"/>
    <property type="molecule type" value="Genomic_DNA"/>
</dbReference>
<evidence type="ECO:0000259" key="2">
    <source>
        <dbReference type="Pfam" id="PF23618"/>
    </source>
</evidence>
<organism evidence="3 4">
    <name type="scientific">Pectobacterium bacteriophage PM2</name>
    <dbReference type="NCBI Taxonomy" id="1429794"/>
    <lineage>
        <taxon>Viruses</taxon>
        <taxon>Duplodnaviria</taxon>
        <taxon>Heunggongvirae</taxon>
        <taxon>Uroviricota</taxon>
        <taxon>Caudoviricetes</taxon>
        <taxon>Pantevenvirales</taxon>
        <taxon>Straboviridae</taxon>
        <taxon>Tevenvirinae</taxon>
        <taxon>Mosugukvirus</taxon>
        <taxon>Mosugukvirus pm2</taxon>
    </lineage>
</organism>
<accession>A0A0A0Q2G2</accession>
<evidence type="ECO:0000259" key="1">
    <source>
        <dbReference type="Pfam" id="PF07880"/>
    </source>
</evidence>
<evidence type="ECO:0000313" key="3">
    <source>
        <dbReference type="EMBL" id="AHY25140.1"/>
    </source>
</evidence>
<feature type="domain" description="Baseplate protein gp9-like C-terminal" evidence="2">
    <location>
        <begin position="183"/>
        <end position="265"/>
    </location>
</feature>
<name>A0A0A0Q2G2_9CAUD</name>
<protein>
    <submittedName>
        <fullName evidence="3">Baseplate wedge tail fiber connector</fullName>
    </submittedName>
</protein>
<dbReference type="Pfam" id="PF07880">
    <property type="entry name" value="T4_gp9_10_N"/>
    <property type="match status" value="1"/>
</dbReference>
<dbReference type="GeneID" id="26638071"/>
<dbReference type="InterPro" id="IPR036240">
    <property type="entry name" value="Gp9-like_sf"/>
</dbReference>
<dbReference type="OrthoDB" id="5964at10239"/>
<dbReference type="RefSeq" id="YP_009211599.1">
    <property type="nucleotide sequence ID" value="NC_028940.1"/>
</dbReference>
<dbReference type="InterPro" id="IPR027411">
    <property type="entry name" value="Gp9/Gp10_mid_dom_sf"/>
</dbReference>
<evidence type="ECO:0000313" key="4">
    <source>
        <dbReference type="Proteomes" id="UP000030739"/>
    </source>
</evidence>
<gene>
    <name evidence="3" type="ORF">PM2_178</name>
</gene>
<dbReference type="GO" id="GO:0019076">
    <property type="term" value="P:viral release from host cell"/>
    <property type="evidence" value="ECO:0007669"/>
    <property type="project" value="InterPro"/>
</dbReference>
<dbReference type="Gene3D" id="2.60.120.640">
    <property type="entry name" value="gp9"/>
    <property type="match status" value="1"/>
</dbReference>
<dbReference type="Pfam" id="PF23618">
    <property type="entry name" value="T4_gp9_10_C"/>
    <property type="match status" value="1"/>
</dbReference>
<dbReference type="InterPro" id="IPR056391">
    <property type="entry name" value="Baseplate_gp9_C"/>
</dbReference>
<sequence length="285" mass="31230">MSEPNLLGKNIIDVGEIGNASTGDILFDGGRKINENSNQIYNTFGDQRLENSINQNLHATGYFQKTPSTGWGPAVKLGEQRDIDTSAGPIRCVIQKGKLGEGVVFINSNGSLSQTNYFEIQVIDSFVSVPTGNLRITAPYSKVTVWCISDSNGISRWDYSVESMFGRKNIPLDRSFSLSSTLRDIQIAHTDDYQVMKLLATCMSADGRKSKTSEILLFIDKINRNVISTEYAVIRTGNSSEEDEIYNMTFSINPAGYVIATASSITASMTLALKVIETQTFGVST</sequence>
<dbReference type="InterPro" id="IPR008987">
    <property type="entry name" value="Baseplate_struct_prot_Gp9/10_N"/>
</dbReference>
<keyword evidence="4" id="KW-1185">Reference proteome</keyword>
<reference evidence="3 4" key="1">
    <citation type="journal article" date="2015" name="Plant Pathol. J.">
        <title>Isolation and Genomic Characterization of the T4-Like Bacteriophage PM2 Infecting Pectobacterium carotovorum subsp. carotovorum.</title>
        <authorList>
            <person name="Lim J.A."/>
            <person name="Lee D.H."/>
            <person name="Heu S."/>
        </authorList>
    </citation>
    <scope>NUCLEOTIDE SEQUENCE [LARGE SCALE GENOMIC DNA]</scope>
</reference>
<dbReference type="InterPro" id="IPR027412">
    <property type="entry name" value="Gp9_C_dom_sf"/>
</dbReference>
<dbReference type="KEGG" id="vg:26638071"/>
<dbReference type="SUPFAM" id="SSF50017">
    <property type="entry name" value="gp9"/>
    <property type="match status" value="1"/>
</dbReference>
<dbReference type="Proteomes" id="UP000030739">
    <property type="component" value="Segment"/>
</dbReference>
<dbReference type="Gene3D" id="2.60.40.1680">
    <property type="entry name" value="4-oxalocrotonate tautomerase-like"/>
    <property type="match status" value="1"/>
</dbReference>
<dbReference type="Gene3D" id="1.20.5.960">
    <property type="entry name" value="Bacteriophage t4 gene product 9 (gp9)"/>
    <property type="match status" value="1"/>
</dbReference>
<feature type="domain" description="Baseplate structural protein Gp9/Gp10 N-terminal" evidence="1">
    <location>
        <begin position="9"/>
        <end position="165"/>
    </location>
</feature>